<dbReference type="InterPro" id="IPR025404">
    <property type="entry name" value="DUF4130"/>
</dbReference>
<evidence type="ECO:0000313" key="1">
    <source>
        <dbReference type="EMBL" id="BCJ95742.1"/>
    </source>
</evidence>
<gene>
    <name evidence="1" type="ORF">acsn021_33110</name>
</gene>
<dbReference type="InterPro" id="IPR023875">
    <property type="entry name" value="DNA_repair_put"/>
</dbReference>
<protein>
    <submittedName>
        <fullName evidence="1">Uncharacterized protein</fullName>
    </submittedName>
</protein>
<dbReference type="EMBL" id="AP023367">
    <property type="protein sequence ID" value="BCJ95742.1"/>
    <property type="molecule type" value="Genomic_DNA"/>
</dbReference>
<accession>A0A6S6R8V7</accession>
<dbReference type="AlphaFoldDB" id="A0A6S6R8V7"/>
<sequence>MTVKKIFVCEDSIDGIFTAIYDAWNSRHGHTNIRIELQSEDGSVNYELFSEYIAVKTDSEKASKVDRSIKSKISQEAYEYVFTASCSDEKEKGDLIYRFLILGFSMGSSVVNYLGNDIVSKIFDMNRNLNNEVHHYLGFVRFHEIENGILYSKICPKNDVLRHLAPHFSDRMNTENFIIYDEKRKTAILHRTGLSWVYTYADNLNLNRLEQFSVQEDEFQELWKVFFESIAIKERQNYKLQRNNLPIRFRNNMLEFNNDKKFR</sequence>
<dbReference type="RefSeq" id="WP_184093735.1">
    <property type="nucleotide sequence ID" value="NZ_AP023367.1"/>
</dbReference>
<dbReference type="NCBIfam" id="TIGR03915">
    <property type="entry name" value="SAM_7_link_chp"/>
    <property type="match status" value="1"/>
</dbReference>
<dbReference type="Pfam" id="PF13566">
    <property type="entry name" value="DUF4130"/>
    <property type="match status" value="1"/>
</dbReference>
<name>A0A6S6R8V7_9FIRM</name>
<evidence type="ECO:0000313" key="2">
    <source>
        <dbReference type="Proteomes" id="UP000515561"/>
    </source>
</evidence>
<dbReference type="Proteomes" id="UP000515561">
    <property type="component" value="Chromosome"/>
</dbReference>
<organism evidence="1 2">
    <name type="scientific">Anaerocolumna cellulosilytica</name>
    <dbReference type="NCBI Taxonomy" id="433286"/>
    <lineage>
        <taxon>Bacteria</taxon>
        <taxon>Bacillati</taxon>
        <taxon>Bacillota</taxon>
        <taxon>Clostridia</taxon>
        <taxon>Lachnospirales</taxon>
        <taxon>Lachnospiraceae</taxon>
        <taxon>Anaerocolumna</taxon>
    </lineage>
</organism>
<reference evidence="1 2" key="1">
    <citation type="journal article" date="2016" name="Int. J. Syst. Evol. Microbiol.">
        <title>Descriptions of Anaerotaenia torta gen. nov., sp. nov. and Anaerocolumna cellulosilytica gen. nov., sp. nov. isolated from a methanogenic reactor of cattle waste.</title>
        <authorList>
            <person name="Uek A."/>
            <person name="Ohtaki Y."/>
            <person name="Kaku N."/>
            <person name="Ueki K."/>
        </authorList>
    </citation>
    <scope>NUCLEOTIDE SEQUENCE [LARGE SCALE GENOMIC DNA]</scope>
    <source>
        <strain evidence="1 2">SN021</strain>
    </source>
</reference>
<keyword evidence="2" id="KW-1185">Reference proteome</keyword>
<proteinExistence type="predicted"/>
<dbReference type="KEGG" id="acel:acsn021_33110"/>